<proteinExistence type="inferred from homology"/>
<dbReference type="PANTHER" id="PTHR21600">
    <property type="entry name" value="MITOCHONDRIAL RNA PSEUDOURIDINE SYNTHASE"/>
    <property type="match status" value="1"/>
</dbReference>
<dbReference type="PANTHER" id="PTHR21600:SF87">
    <property type="entry name" value="RNA PSEUDOURIDYLATE SYNTHASE DOMAIN-CONTAINING PROTEIN 1"/>
    <property type="match status" value="1"/>
</dbReference>
<keyword evidence="3" id="KW-0732">Signal</keyword>
<dbReference type="Pfam" id="PF12689">
    <property type="entry name" value="Acid_PPase"/>
    <property type="match status" value="1"/>
</dbReference>
<evidence type="ECO:0000256" key="1">
    <source>
        <dbReference type="ARBA" id="ARBA00010876"/>
    </source>
</evidence>
<comment type="caution">
    <text evidence="5">The sequence shown here is derived from an EMBL/GenBank/DDBJ whole genome shotgun (WGS) entry which is preliminary data.</text>
</comment>
<dbReference type="InterPro" id="IPR020103">
    <property type="entry name" value="PsdUridine_synth_cat_dom_sf"/>
</dbReference>
<feature type="region of interest" description="Disordered" evidence="2">
    <location>
        <begin position="699"/>
        <end position="746"/>
    </location>
</feature>
<dbReference type="CDD" id="cd02869">
    <property type="entry name" value="PseudoU_synth_RluA_like"/>
    <property type="match status" value="1"/>
</dbReference>
<dbReference type="SUPFAM" id="SSF53335">
    <property type="entry name" value="S-adenosyl-L-methionine-dependent methyltransferases"/>
    <property type="match status" value="1"/>
</dbReference>
<dbReference type="EMBL" id="CAXAMN010000226">
    <property type="protein sequence ID" value="CAK8987169.1"/>
    <property type="molecule type" value="Genomic_DNA"/>
</dbReference>
<dbReference type="InterPro" id="IPR036412">
    <property type="entry name" value="HAD-like_sf"/>
</dbReference>
<name>A0ABP0HDE4_9DINO</name>
<dbReference type="InterPro" id="IPR029063">
    <property type="entry name" value="SAM-dependent_MTases_sf"/>
</dbReference>
<comment type="similarity">
    <text evidence="1">Belongs to the pseudouridine synthase RluA family.</text>
</comment>
<feature type="signal peptide" evidence="3">
    <location>
        <begin position="1"/>
        <end position="16"/>
    </location>
</feature>
<evidence type="ECO:0000313" key="5">
    <source>
        <dbReference type="EMBL" id="CAK8987169.1"/>
    </source>
</evidence>
<dbReference type="Gene3D" id="3.40.50.1000">
    <property type="entry name" value="HAD superfamily/HAD-like"/>
    <property type="match status" value="1"/>
</dbReference>
<sequence>MLLLAFFLLCAHVCRSFPNEVCVRQWDCKEACRGRPSTLCCRASHLTERLHDLDTYPHQRPQDKSETINFNEFKNELWKFQDGLKFAEPTDVHQLCLDFLRFPKGSIFMEQHLTRCSRAMLNMAVMADVALHQGQLGSNKTCSEVSLKARYPMKPEDEQFYKDLAMHRFWPSYLRWYHLMVSRWKVFAMLANHTAICTGLGYQCAAFNPWEPERCFAHHELIRAWSPSCHEKPKTPTRPPTLATDWLGVRHKCGTGSMPEPQVQPELTRQLECWGLPWGPVPGEDYFETISLLQALSRLGRSGEFPEFVHVEVGSSIGFWSLKAAKAFRRQFGKKGSCTVILIESDCPKRKIVEHLRENNIYDLCNISIFEENVTASFLDALVQGYGRIDMLHIDIQGAELELIKGSKRLSNVLHLHIGTHGLFMAQSISRMAYWQDLASYLTRLGREMDESHQVRSFTPVLGNCSMAEPAILCWDRSVCIVWKPPGWEVTVTDGEEDQATYSSGPQLQDWLTRCFGKFVPIAYDSVASHGLVHRLDRDTSGMVMWASTYSSYFSLRLAFATERVQKEYICLCDGWLRRGPRLLTGAIRRIPLEEPGAGPRTSEVSATGRRARTEILHVAHVMGASGEPMSLVKVRIYTGRMHQIRVHLSHAGYPLVGDVTYGGSEPTWMPRIFLHAARLVLLREDATRLEMELPLPEAKSASPVPCREVKRPSKEGAGNRAPEPKAASSPVKRPAGKAAGRGPGGEKLLQAAVNLRNSKSLRLAMSRSTQASPALMAKARALLERLAAAESAAFEDLRAAERNDDQEPPVPWRLVCLDFDRTIAKEHMWGTYKEAPLEDIPVSEETFTDLALFRWLVRAVRKRAGEVAIATFGRADVAGKAMKFALGEDHGVVITTPADFPDPAPDEVNGEVVHCPEGSSWLGDKNTQLASLARRFKVAATDMILFDDDLHNVEEAAKAGVAAFHAPAGLNKAAVQKVAELIGLTGQSD</sequence>
<accession>A0ABP0HDE4</accession>
<dbReference type="SUPFAM" id="SSF55120">
    <property type="entry name" value="Pseudouridine synthase"/>
    <property type="match status" value="1"/>
</dbReference>
<organism evidence="5 6">
    <name type="scientific">Durusdinium trenchii</name>
    <dbReference type="NCBI Taxonomy" id="1381693"/>
    <lineage>
        <taxon>Eukaryota</taxon>
        <taxon>Sar</taxon>
        <taxon>Alveolata</taxon>
        <taxon>Dinophyceae</taxon>
        <taxon>Suessiales</taxon>
        <taxon>Symbiodiniaceae</taxon>
        <taxon>Durusdinium</taxon>
    </lineage>
</organism>
<gene>
    <name evidence="5" type="ORF">CCMP2556_LOCUS774</name>
</gene>
<evidence type="ECO:0000256" key="2">
    <source>
        <dbReference type="SAM" id="MobiDB-lite"/>
    </source>
</evidence>
<keyword evidence="6" id="KW-1185">Reference proteome</keyword>
<evidence type="ECO:0000256" key="3">
    <source>
        <dbReference type="SAM" id="SignalP"/>
    </source>
</evidence>
<dbReference type="InterPro" id="IPR023214">
    <property type="entry name" value="HAD_sf"/>
</dbReference>
<dbReference type="InterPro" id="IPR006145">
    <property type="entry name" value="PsdUridine_synth_RsuA/RluA"/>
</dbReference>
<evidence type="ECO:0000259" key="4">
    <source>
        <dbReference type="Pfam" id="PF00849"/>
    </source>
</evidence>
<dbReference type="InterPro" id="IPR050188">
    <property type="entry name" value="RluA_PseudoU_synthase"/>
</dbReference>
<feature type="chain" id="PRO_5046177267" description="Pseudouridine synthase RsuA/RluA-like domain-containing protein" evidence="3">
    <location>
        <begin position="17"/>
        <end position="990"/>
    </location>
</feature>
<protein>
    <recommendedName>
        <fullName evidence="4">Pseudouridine synthase RsuA/RluA-like domain-containing protein</fullName>
    </recommendedName>
</protein>
<dbReference type="SUPFAM" id="SSF56784">
    <property type="entry name" value="HAD-like"/>
    <property type="match status" value="1"/>
</dbReference>
<feature type="domain" description="Pseudouridine synthase RsuA/RluA-like" evidence="4">
    <location>
        <begin position="480"/>
        <end position="651"/>
    </location>
</feature>
<dbReference type="InterPro" id="IPR010036">
    <property type="entry name" value="MDP_1_eu_arc"/>
</dbReference>
<reference evidence="5 6" key="1">
    <citation type="submission" date="2024-02" db="EMBL/GenBank/DDBJ databases">
        <authorList>
            <person name="Chen Y."/>
            <person name="Shah S."/>
            <person name="Dougan E. K."/>
            <person name="Thang M."/>
            <person name="Chan C."/>
        </authorList>
    </citation>
    <scope>NUCLEOTIDE SEQUENCE [LARGE SCALE GENOMIC DNA]</scope>
</reference>
<dbReference type="Proteomes" id="UP001642484">
    <property type="component" value="Unassembled WGS sequence"/>
</dbReference>
<evidence type="ECO:0000313" key="6">
    <source>
        <dbReference type="Proteomes" id="UP001642484"/>
    </source>
</evidence>
<dbReference type="Pfam" id="PF00849">
    <property type="entry name" value="PseudoU_synth_2"/>
    <property type="match status" value="1"/>
</dbReference>
<dbReference type="Gene3D" id="3.30.2350.10">
    <property type="entry name" value="Pseudouridine synthase"/>
    <property type="match status" value="1"/>
</dbReference>